<dbReference type="PANTHER" id="PTHR42796">
    <property type="entry name" value="FUMARYLACETOACETATE HYDROLASE DOMAIN-CONTAINING PROTEIN 2A-RELATED"/>
    <property type="match status" value="1"/>
</dbReference>
<keyword evidence="5" id="KW-1185">Reference proteome</keyword>
<evidence type="ECO:0000256" key="1">
    <source>
        <dbReference type="ARBA" id="ARBA00010211"/>
    </source>
</evidence>
<dbReference type="Gene3D" id="3.90.850.10">
    <property type="entry name" value="Fumarylacetoacetase-like, C-terminal domain"/>
    <property type="match status" value="1"/>
</dbReference>
<comment type="similarity">
    <text evidence="1">Belongs to the FAH family.</text>
</comment>
<gene>
    <name evidence="4" type="ORF">GRI99_04945</name>
</gene>
<dbReference type="RefSeq" id="WP_160770945.1">
    <property type="nucleotide sequence ID" value="NZ_WTYV01000002.1"/>
</dbReference>
<dbReference type="GO" id="GO:0046872">
    <property type="term" value="F:metal ion binding"/>
    <property type="evidence" value="ECO:0007669"/>
    <property type="project" value="UniProtKB-KW"/>
</dbReference>
<dbReference type="Proteomes" id="UP000466966">
    <property type="component" value="Unassembled WGS sequence"/>
</dbReference>
<dbReference type="InterPro" id="IPR036663">
    <property type="entry name" value="Fumarylacetoacetase_C_sf"/>
</dbReference>
<dbReference type="EMBL" id="WTYV01000002">
    <property type="protein sequence ID" value="MXO70984.1"/>
    <property type="molecule type" value="Genomic_DNA"/>
</dbReference>
<name>A0A844YWY3_9SPHN</name>
<feature type="domain" description="Fumarylacetoacetase-like C-terminal" evidence="3">
    <location>
        <begin position="78"/>
        <end position="313"/>
    </location>
</feature>
<dbReference type="InterPro" id="IPR051121">
    <property type="entry name" value="FAH"/>
</dbReference>
<dbReference type="GO" id="GO:0016787">
    <property type="term" value="F:hydrolase activity"/>
    <property type="evidence" value="ECO:0007669"/>
    <property type="project" value="UniProtKB-KW"/>
</dbReference>
<dbReference type="InterPro" id="IPR011234">
    <property type="entry name" value="Fumarylacetoacetase-like_C"/>
</dbReference>
<proteinExistence type="inferred from homology"/>
<dbReference type="OrthoDB" id="5197601at2"/>
<organism evidence="4 5">
    <name type="scientific">Alteraurantiacibacter buctensis</name>
    <dbReference type="NCBI Taxonomy" id="1503981"/>
    <lineage>
        <taxon>Bacteria</taxon>
        <taxon>Pseudomonadati</taxon>
        <taxon>Pseudomonadota</taxon>
        <taxon>Alphaproteobacteria</taxon>
        <taxon>Sphingomonadales</taxon>
        <taxon>Erythrobacteraceae</taxon>
        <taxon>Alteraurantiacibacter</taxon>
    </lineage>
</organism>
<evidence type="ECO:0000313" key="4">
    <source>
        <dbReference type="EMBL" id="MXO70984.1"/>
    </source>
</evidence>
<keyword evidence="4" id="KW-0378">Hydrolase</keyword>
<dbReference type="Pfam" id="PF01557">
    <property type="entry name" value="FAA_hydrolase"/>
    <property type="match status" value="1"/>
</dbReference>
<protein>
    <submittedName>
        <fullName evidence="4">FAA hydrolase family protein</fullName>
    </submittedName>
</protein>
<keyword evidence="2" id="KW-0479">Metal-binding</keyword>
<evidence type="ECO:0000313" key="5">
    <source>
        <dbReference type="Proteomes" id="UP000466966"/>
    </source>
</evidence>
<sequence>MKLASVHAAGADRLVALVDGRLVDLASFTTCPPDMIALIESGLTERVAADLAAADPARLVSFDPAEVTWHPPVRRPCKVVCVALNNRSLDKIKVRAPTDHPAFFLKPFTALTGHLAEIRIRNEYGFTHPEPELAVIVGRTLSDATPEEAMAAVFGFSIINDVTCTQMREEDSFTLRIDRRQPDGSHVEDLHHTSYPGRYKGADTFAPLGPYITTADEVADPGALTIRCFMDARLVASDHTANYVWSVALALSHISRTNTLLPGDVVAMGTAVGLESADPGAPNLPGITRCNIHGYLGDVTIEISGLGVLSNPVRQV</sequence>
<dbReference type="GO" id="GO:0044281">
    <property type="term" value="P:small molecule metabolic process"/>
    <property type="evidence" value="ECO:0007669"/>
    <property type="project" value="UniProtKB-ARBA"/>
</dbReference>
<reference evidence="4 5" key="1">
    <citation type="submission" date="2019-12" db="EMBL/GenBank/DDBJ databases">
        <title>Genomic-based taxomic classification of the family Erythrobacteraceae.</title>
        <authorList>
            <person name="Xu L."/>
        </authorList>
    </citation>
    <scope>NUCLEOTIDE SEQUENCE [LARGE SCALE GENOMIC DNA]</scope>
    <source>
        <strain evidence="4 5">M0322</strain>
    </source>
</reference>
<evidence type="ECO:0000256" key="2">
    <source>
        <dbReference type="ARBA" id="ARBA00022723"/>
    </source>
</evidence>
<dbReference type="SUPFAM" id="SSF56529">
    <property type="entry name" value="FAH"/>
    <property type="match status" value="1"/>
</dbReference>
<accession>A0A844YWY3</accession>
<comment type="caution">
    <text evidence="4">The sequence shown here is derived from an EMBL/GenBank/DDBJ whole genome shotgun (WGS) entry which is preliminary data.</text>
</comment>
<dbReference type="PANTHER" id="PTHR42796:SF4">
    <property type="entry name" value="FUMARYLACETOACETATE HYDROLASE DOMAIN-CONTAINING PROTEIN 2A"/>
    <property type="match status" value="1"/>
</dbReference>
<evidence type="ECO:0000259" key="3">
    <source>
        <dbReference type="Pfam" id="PF01557"/>
    </source>
</evidence>
<dbReference type="AlphaFoldDB" id="A0A844YWY3"/>